<keyword evidence="1" id="KW-0812">Transmembrane</keyword>
<proteinExistence type="predicted"/>
<feature type="transmembrane region" description="Helical" evidence="1">
    <location>
        <begin position="36"/>
        <end position="64"/>
    </location>
</feature>
<reference evidence="2 3" key="2">
    <citation type="submission" date="2018-11" db="EMBL/GenBank/DDBJ databases">
        <authorList>
            <consortium name="Pathogen Informatics"/>
        </authorList>
    </citation>
    <scope>NUCLEOTIDE SEQUENCE [LARGE SCALE GENOMIC DNA]</scope>
</reference>
<dbReference type="EMBL" id="UYRS01000107">
    <property type="protein sequence ID" value="VDK21639.1"/>
    <property type="molecule type" value="Genomic_DNA"/>
</dbReference>
<dbReference type="Gene3D" id="1.20.1070.10">
    <property type="entry name" value="Rhodopsin 7-helix transmembrane proteins"/>
    <property type="match status" value="1"/>
</dbReference>
<sequence>MEATTDPYAPPKEALANNQTENWLKLFHFSLQDEEATIFAVLISIIIVLGVIFNLSIFVLCMCYKRKYWRRHDLYTSSYIYRISEMLNSMQKLELSSLVKTDATRPICFLAMATQARLRYIHVIYMNALFNLAACGFFLPFVAMRICGYEDVEWIHSDQFLFLCQAISVFQVNFLSFTLLVNTCIVFVSTVFPPQFTLKKTSFIVLLAIILFLCLVHMTCALILTINRMNEGLFFSEETSFEDRIEALKIVLIVTLCVFIGTFFITVILQFLVHCQICSARSFMDYLEDRPVVDLWIEILRDCSNHAFNLFLASFVFYALEAPAFLFVYNIISSHWWILLCHCAVHMFNALIHLPLCSQLRHAVDRSTARACREECHRLTRRRKHKSLTISEMRE</sequence>
<gene>
    <name evidence="2" type="ORF">TASK_LOCUS719</name>
</gene>
<dbReference type="WBParaSite" id="TASK_0000071801-mRNA-1">
    <property type="protein sequence ID" value="TASK_0000071801-mRNA-1"/>
    <property type="gene ID" value="TASK_0000071801"/>
</dbReference>
<feature type="transmembrane region" description="Helical" evidence="1">
    <location>
        <begin position="204"/>
        <end position="227"/>
    </location>
</feature>
<evidence type="ECO:0000313" key="2">
    <source>
        <dbReference type="EMBL" id="VDK21639.1"/>
    </source>
</evidence>
<protein>
    <submittedName>
        <fullName evidence="4">G_PROTEIN_RECEP_F1_2 domain-containing protein</fullName>
    </submittedName>
</protein>
<evidence type="ECO:0000313" key="4">
    <source>
        <dbReference type="WBParaSite" id="TASK_0000071801-mRNA-1"/>
    </source>
</evidence>
<dbReference type="OrthoDB" id="6249698at2759"/>
<keyword evidence="1" id="KW-1133">Transmembrane helix</keyword>
<accession>A0A0R3VTX0</accession>
<keyword evidence="1" id="KW-0472">Membrane</keyword>
<evidence type="ECO:0000313" key="3">
    <source>
        <dbReference type="Proteomes" id="UP000282613"/>
    </source>
</evidence>
<feature type="transmembrane region" description="Helical" evidence="1">
    <location>
        <begin position="335"/>
        <end position="356"/>
    </location>
</feature>
<evidence type="ECO:0000256" key="1">
    <source>
        <dbReference type="SAM" id="Phobius"/>
    </source>
</evidence>
<reference evidence="4" key="1">
    <citation type="submission" date="2017-02" db="UniProtKB">
        <authorList>
            <consortium name="WormBaseParasite"/>
        </authorList>
    </citation>
    <scope>IDENTIFICATION</scope>
</reference>
<feature type="transmembrane region" description="Helical" evidence="1">
    <location>
        <begin position="247"/>
        <end position="273"/>
    </location>
</feature>
<dbReference type="Proteomes" id="UP000282613">
    <property type="component" value="Unassembled WGS sequence"/>
</dbReference>
<feature type="transmembrane region" description="Helical" evidence="1">
    <location>
        <begin position="307"/>
        <end position="329"/>
    </location>
</feature>
<feature type="transmembrane region" description="Helical" evidence="1">
    <location>
        <begin position="124"/>
        <end position="146"/>
    </location>
</feature>
<keyword evidence="3" id="KW-1185">Reference proteome</keyword>
<organism evidence="4">
    <name type="scientific">Taenia asiatica</name>
    <name type="common">Asian tapeworm</name>
    <dbReference type="NCBI Taxonomy" id="60517"/>
    <lineage>
        <taxon>Eukaryota</taxon>
        <taxon>Metazoa</taxon>
        <taxon>Spiralia</taxon>
        <taxon>Lophotrochozoa</taxon>
        <taxon>Platyhelminthes</taxon>
        <taxon>Cestoda</taxon>
        <taxon>Eucestoda</taxon>
        <taxon>Cyclophyllidea</taxon>
        <taxon>Taeniidae</taxon>
        <taxon>Taenia</taxon>
    </lineage>
</organism>
<feature type="transmembrane region" description="Helical" evidence="1">
    <location>
        <begin position="166"/>
        <end position="192"/>
    </location>
</feature>
<dbReference type="AlphaFoldDB" id="A0A0R3VTX0"/>
<name>A0A0R3VTX0_TAEAS</name>